<evidence type="ECO:0000313" key="10">
    <source>
        <dbReference type="Proteomes" id="UP000593563"/>
    </source>
</evidence>
<evidence type="ECO:0000256" key="1">
    <source>
        <dbReference type="ARBA" id="ARBA00004141"/>
    </source>
</evidence>
<dbReference type="GO" id="GO:0006857">
    <property type="term" value="P:oligopeptide transport"/>
    <property type="evidence" value="ECO:0007669"/>
    <property type="project" value="InterPro"/>
</dbReference>
<evidence type="ECO:0000256" key="3">
    <source>
        <dbReference type="ARBA" id="ARBA00022692"/>
    </source>
</evidence>
<feature type="transmembrane region" description="Helical" evidence="8">
    <location>
        <begin position="46"/>
        <end position="69"/>
    </location>
</feature>
<feature type="transmembrane region" description="Helical" evidence="8">
    <location>
        <begin position="90"/>
        <end position="120"/>
    </location>
</feature>
<comment type="similarity">
    <text evidence="2">Belongs to the major facilitator superfamily. Proton-dependent oligopeptide transporter (POT/PTR) (TC 2.A.17) family.</text>
</comment>
<feature type="transmembrane region" description="Helical" evidence="8">
    <location>
        <begin position="439"/>
        <end position="460"/>
    </location>
</feature>
<keyword evidence="3 8" id="KW-0812">Transmembrane</keyword>
<evidence type="ECO:0000256" key="2">
    <source>
        <dbReference type="ARBA" id="ARBA00005982"/>
    </source>
</evidence>
<keyword evidence="10" id="KW-1185">Reference proteome</keyword>
<dbReference type="GO" id="GO:0022857">
    <property type="term" value="F:transmembrane transporter activity"/>
    <property type="evidence" value="ECO:0007669"/>
    <property type="project" value="InterPro"/>
</dbReference>
<feature type="transmembrane region" description="Helical" evidence="8">
    <location>
        <begin position="205"/>
        <end position="226"/>
    </location>
</feature>
<evidence type="ECO:0000256" key="8">
    <source>
        <dbReference type="SAM" id="Phobius"/>
    </source>
</evidence>
<dbReference type="InterPro" id="IPR018456">
    <property type="entry name" value="PTR2_symporter_CS"/>
</dbReference>
<proteinExistence type="inferred from homology"/>
<dbReference type="EMBL" id="WRXP01003904">
    <property type="protein sequence ID" value="KAF1001538.1"/>
    <property type="molecule type" value="Genomic_DNA"/>
</dbReference>
<dbReference type="SUPFAM" id="SSF103473">
    <property type="entry name" value="MFS general substrate transporter"/>
    <property type="match status" value="1"/>
</dbReference>
<keyword evidence="4 8" id="KW-1133">Transmembrane helix</keyword>
<dbReference type="AlphaFoldDB" id="A0A6L5B7M0"/>
<organism evidence="9 10">
    <name type="scientific">Apium graveolens</name>
    <name type="common">Celery</name>
    <dbReference type="NCBI Taxonomy" id="4045"/>
    <lineage>
        <taxon>Eukaryota</taxon>
        <taxon>Viridiplantae</taxon>
        <taxon>Streptophyta</taxon>
        <taxon>Embryophyta</taxon>
        <taxon>Tracheophyta</taxon>
        <taxon>Spermatophyta</taxon>
        <taxon>Magnoliopsida</taxon>
        <taxon>eudicotyledons</taxon>
        <taxon>Gunneridae</taxon>
        <taxon>Pentapetalae</taxon>
        <taxon>asterids</taxon>
        <taxon>campanulids</taxon>
        <taxon>Apiales</taxon>
        <taxon>Apiaceae</taxon>
        <taxon>Apioideae</taxon>
        <taxon>apioid superclade</taxon>
        <taxon>Apieae</taxon>
        <taxon>Apium</taxon>
    </lineage>
</organism>
<feature type="transmembrane region" description="Helical" evidence="8">
    <location>
        <begin position="360"/>
        <end position="380"/>
    </location>
</feature>
<evidence type="ECO:0000256" key="7">
    <source>
        <dbReference type="SAM" id="MobiDB-lite"/>
    </source>
</evidence>
<dbReference type="Pfam" id="PF00854">
    <property type="entry name" value="PTR2"/>
    <property type="match status" value="1"/>
</dbReference>
<reference evidence="9" key="1">
    <citation type="submission" date="2020-01" db="EMBL/GenBank/DDBJ databases">
        <title>The Celery Genome Sequence Reveals Sequential Paleo-tetraploidization, Resistance Gene Elimination, Karyotype Evolution, and Functional Innovation in Apiales.</title>
        <authorList>
            <person name="Song X."/>
        </authorList>
    </citation>
    <scope>NUCLEOTIDE SEQUENCE</scope>
    <source>
        <tissue evidence="9">Leaf</tissue>
    </source>
</reference>
<dbReference type="GO" id="GO:0016020">
    <property type="term" value="C:membrane"/>
    <property type="evidence" value="ECO:0007669"/>
    <property type="project" value="UniProtKB-SubCell"/>
</dbReference>
<dbReference type="PROSITE" id="PS01022">
    <property type="entry name" value="PTR2_1"/>
    <property type="match status" value="1"/>
</dbReference>
<feature type="transmembrane region" description="Helical" evidence="8">
    <location>
        <begin position="325"/>
        <end position="348"/>
    </location>
</feature>
<keyword evidence="5 8" id="KW-0472">Membrane</keyword>
<feature type="transmembrane region" description="Helical" evidence="8">
    <location>
        <begin position="140"/>
        <end position="165"/>
    </location>
</feature>
<accession>A0A6L5B7M0</accession>
<feature type="region of interest" description="Disordered" evidence="7">
    <location>
        <begin position="1"/>
        <end position="23"/>
    </location>
</feature>
<evidence type="ECO:0000256" key="6">
    <source>
        <dbReference type="ARBA" id="ARBA00044504"/>
    </source>
</evidence>
<gene>
    <name evidence="9" type="ORF">AG4045_008772</name>
</gene>
<dbReference type="PANTHER" id="PTHR11654">
    <property type="entry name" value="OLIGOPEPTIDE TRANSPORTER-RELATED"/>
    <property type="match status" value="1"/>
</dbReference>
<comment type="similarity">
    <text evidence="6">Belongs to the major facilitator superfamily. Phosphate:H(+) symporter (TC 2.A.1.9) family.</text>
</comment>
<evidence type="ECO:0000256" key="5">
    <source>
        <dbReference type="ARBA" id="ARBA00023136"/>
    </source>
</evidence>
<dbReference type="Gene3D" id="1.20.1250.20">
    <property type="entry name" value="MFS general substrate transporter like domains"/>
    <property type="match status" value="1"/>
</dbReference>
<dbReference type="InterPro" id="IPR036259">
    <property type="entry name" value="MFS_trans_sf"/>
</dbReference>
<name>A0A6L5B7M0_APIGR</name>
<sequence length="561" mass="61450">MKYSELEHVEGESSGKKLSEEAREDCMQNSKRGGWTTFPYIIGTELGLSLAATGWGCNLTVYLITVFSLKSIHATQISSIVAGSSNLFPIAGAILADSFFGSFSVISIFSIISLSGMILITLTASVDFLRPPPCTSASLGALYTGIVLASLGAGGTGITLATMGANQFQHNHEHSIFFNWYFVISYACIATSSTVVVYIQERVSWGLGFGVCVAANLSGFMVFMLGKQYYRYVKPKESPFTSIARVVGAAIMKRNAARSNCYFYGTAELSRLNCGPTTDFSFLNNAALKPESNQSSDLLLDKRSWKLCTVEEVEDLKTLLKIIPLWSSSILLSATIGVFMSLILLEALTMDKHFGDNFEVPAASFLTFNILSTCISLSILDRLVFPMWQKLIGHYPTPLQRIGVGHIINIIALVGSALVENKRLQVVKNLHLDDQPGSVVPMSAFWLVINLTIIGISEALHYPGQVAFYYQEFPESLRNTATAMISLIVGIGFYSSAVVIGLIRRATDWLPDDINEGRADYVYWIMSGIGMVNFAYYLICAKFFNYGAAMKLSVHSDPYGN</sequence>
<protein>
    <submittedName>
        <fullName evidence="9">Uncharacterized protein</fullName>
    </submittedName>
</protein>
<comment type="subcellular location">
    <subcellularLocation>
        <location evidence="1">Membrane</location>
        <topology evidence="1">Multi-pass membrane protein</topology>
    </subcellularLocation>
</comment>
<comment type="caution">
    <text evidence="9">The sequence shown here is derived from an EMBL/GenBank/DDBJ whole genome shotgun (WGS) entry which is preliminary data.</text>
</comment>
<evidence type="ECO:0000256" key="4">
    <source>
        <dbReference type="ARBA" id="ARBA00022989"/>
    </source>
</evidence>
<feature type="transmembrane region" description="Helical" evidence="8">
    <location>
        <begin position="523"/>
        <end position="544"/>
    </location>
</feature>
<feature type="transmembrane region" description="Helical" evidence="8">
    <location>
        <begin position="177"/>
        <end position="199"/>
    </location>
</feature>
<dbReference type="InterPro" id="IPR000109">
    <property type="entry name" value="POT_fam"/>
</dbReference>
<feature type="transmembrane region" description="Helical" evidence="8">
    <location>
        <begin position="481"/>
        <end position="503"/>
    </location>
</feature>
<dbReference type="Proteomes" id="UP000593563">
    <property type="component" value="Unassembled WGS sequence"/>
</dbReference>
<evidence type="ECO:0000313" key="9">
    <source>
        <dbReference type="EMBL" id="KAF1001538.1"/>
    </source>
</evidence>
<feature type="transmembrane region" description="Helical" evidence="8">
    <location>
        <begin position="401"/>
        <end position="419"/>
    </location>
</feature>